<evidence type="ECO:0000256" key="2">
    <source>
        <dbReference type="ARBA" id="ARBA00022729"/>
    </source>
</evidence>
<feature type="domain" description="NodB homology" evidence="5">
    <location>
        <begin position="166"/>
        <end position="326"/>
    </location>
</feature>
<keyword evidence="4" id="KW-0472">Membrane</keyword>
<dbReference type="PANTHER" id="PTHR34216">
    <property type="match status" value="1"/>
</dbReference>
<dbReference type="AlphaFoldDB" id="G9XKW3"/>
<evidence type="ECO:0000313" key="7">
    <source>
        <dbReference type="Proteomes" id="UP000004416"/>
    </source>
</evidence>
<dbReference type="Gene3D" id="3.20.20.370">
    <property type="entry name" value="Glycoside hydrolase/deacetylase"/>
    <property type="match status" value="1"/>
</dbReference>
<feature type="region of interest" description="Disordered" evidence="3">
    <location>
        <begin position="36"/>
        <end position="103"/>
    </location>
</feature>
<comment type="caution">
    <text evidence="6">The sequence shown here is derived from an EMBL/GenBank/DDBJ whole genome shotgun (WGS) entry which is preliminary data.</text>
</comment>
<dbReference type="GO" id="GO:0016810">
    <property type="term" value="F:hydrolase activity, acting on carbon-nitrogen (but not peptide) bonds"/>
    <property type="evidence" value="ECO:0007669"/>
    <property type="project" value="InterPro"/>
</dbReference>
<feature type="transmembrane region" description="Helical" evidence="4">
    <location>
        <begin position="15"/>
        <end position="33"/>
    </location>
</feature>
<dbReference type="InterPro" id="IPR011330">
    <property type="entry name" value="Glyco_hydro/deAcase_b/a-brl"/>
</dbReference>
<dbReference type="CDD" id="cd10918">
    <property type="entry name" value="CE4_NodB_like_5s_6s"/>
    <property type="match status" value="1"/>
</dbReference>
<dbReference type="Pfam" id="PF01522">
    <property type="entry name" value="Polysacc_deac_1"/>
    <property type="match status" value="1"/>
</dbReference>
<comment type="subcellular location">
    <subcellularLocation>
        <location evidence="1">Secreted</location>
    </subcellularLocation>
</comment>
<sequence length="326" mass="37273">MLRGVGDMNHVKSKYIYLFFVITVLTTLVILGCSSRPNEAPVPQKPTINEEIQNQEPREEQEPIEKESDKDVSPPEADNPLESGNDPLESLEPTQPLPPASLSPALKSPIPILYYHSIDYEEGNELRVPPEEFEAHMEHLSQNGYESVTLDDLYQYFYAGKDLPEKAFVLTFDDGYEDNYIHAFPIAEKYGYSGTVFVVTEWIGGKGYLNRQQLLEMNQAGWQIESHTVTHPYLDSISTEQIKEELLTSKEVLEELLGKPKVAFAYPYGVYDSSIIELCRETGYKMGLTIDRGWAGPEDPFRMKRVYCYAQMGLDEFRRRVENANY</sequence>
<keyword evidence="4" id="KW-1133">Transmembrane helix</keyword>
<protein>
    <submittedName>
        <fullName evidence="6">Polysaccharide deacetylase</fullName>
    </submittedName>
</protein>
<evidence type="ECO:0000256" key="1">
    <source>
        <dbReference type="ARBA" id="ARBA00004613"/>
    </source>
</evidence>
<keyword evidence="2" id="KW-0732">Signal</keyword>
<dbReference type="GO" id="GO:0005975">
    <property type="term" value="P:carbohydrate metabolic process"/>
    <property type="evidence" value="ECO:0007669"/>
    <property type="project" value="InterPro"/>
</dbReference>
<dbReference type="GO" id="GO:0005576">
    <property type="term" value="C:extracellular region"/>
    <property type="evidence" value="ECO:0007669"/>
    <property type="project" value="UniProtKB-SubCell"/>
</dbReference>
<evidence type="ECO:0000313" key="6">
    <source>
        <dbReference type="EMBL" id="EHL07680.1"/>
    </source>
</evidence>
<dbReference type="HOGENOM" id="CLU_030024_2_0_9"/>
<proteinExistence type="predicted"/>
<dbReference type="InterPro" id="IPR051398">
    <property type="entry name" value="Polysacch_Deacetylase"/>
</dbReference>
<evidence type="ECO:0000256" key="3">
    <source>
        <dbReference type="SAM" id="MobiDB-lite"/>
    </source>
</evidence>
<gene>
    <name evidence="6" type="ORF">HMPREF0322_01574</name>
</gene>
<dbReference type="EMBL" id="AFZX01000039">
    <property type="protein sequence ID" value="EHL07680.1"/>
    <property type="molecule type" value="Genomic_DNA"/>
</dbReference>
<dbReference type="PROSITE" id="PS51677">
    <property type="entry name" value="NODB"/>
    <property type="match status" value="1"/>
</dbReference>
<organism evidence="6 7">
    <name type="scientific">Desulfitobacterium hafniense DP7</name>
    <dbReference type="NCBI Taxonomy" id="537010"/>
    <lineage>
        <taxon>Bacteria</taxon>
        <taxon>Bacillati</taxon>
        <taxon>Bacillota</taxon>
        <taxon>Clostridia</taxon>
        <taxon>Eubacteriales</taxon>
        <taxon>Desulfitobacteriaceae</taxon>
        <taxon>Desulfitobacterium</taxon>
    </lineage>
</organism>
<feature type="compositionally biased region" description="Basic and acidic residues" evidence="3">
    <location>
        <begin position="56"/>
        <end position="73"/>
    </location>
</feature>
<keyword evidence="4" id="KW-0812">Transmembrane</keyword>
<dbReference type="InterPro" id="IPR002509">
    <property type="entry name" value="NODB_dom"/>
</dbReference>
<reference evidence="6 7" key="1">
    <citation type="submission" date="2011-08" db="EMBL/GenBank/DDBJ databases">
        <authorList>
            <person name="Weinstock G."/>
            <person name="Sodergren E."/>
            <person name="Clifton S."/>
            <person name="Fulton L."/>
            <person name="Fulton B."/>
            <person name="Courtney L."/>
            <person name="Fronick C."/>
            <person name="Harrison M."/>
            <person name="Strong C."/>
            <person name="Farmer C."/>
            <person name="Delahaunty K."/>
            <person name="Markovic C."/>
            <person name="Hall O."/>
            <person name="Minx P."/>
            <person name="Tomlinson C."/>
            <person name="Mitreva M."/>
            <person name="Hou S."/>
            <person name="Chen J."/>
            <person name="Wollam A."/>
            <person name="Pepin K.H."/>
            <person name="Johnson M."/>
            <person name="Bhonagiri V."/>
            <person name="Zhang X."/>
            <person name="Suruliraj S."/>
            <person name="Warren W."/>
            <person name="Chinwalla A."/>
            <person name="Mardis E.R."/>
            <person name="Wilson R.K."/>
        </authorList>
    </citation>
    <scope>NUCLEOTIDE SEQUENCE [LARGE SCALE GENOMIC DNA]</scope>
    <source>
        <strain evidence="6 7">DP7</strain>
    </source>
</reference>
<accession>G9XKW3</accession>
<evidence type="ECO:0000259" key="5">
    <source>
        <dbReference type="PROSITE" id="PS51677"/>
    </source>
</evidence>
<dbReference type="Proteomes" id="UP000004416">
    <property type="component" value="Unassembled WGS sequence"/>
</dbReference>
<dbReference type="SUPFAM" id="SSF88713">
    <property type="entry name" value="Glycoside hydrolase/deacetylase"/>
    <property type="match status" value="1"/>
</dbReference>
<dbReference type="PANTHER" id="PTHR34216:SF3">
    <property type="entry name" value="POLY-BETA-1,6-N-ACETYL-D-GLUCOSAMINE N-DEACETYLASE"/>
    <property type="match status" value="1"/>
</dbReference>
<name>G9XKW3_DESHA</name>
<evidence type="ECO:0000256" key="4">
    <source>
        <dbReference type="SAM" id="Phobius"/>
    </source>
</evidence>
<dbReference type="PATRIC" id="fig|537010.4.peg.1463"/>
<dbReference type="PROSITE" id="PS51257">
    <property type="entry name" value="PROKAR_LIPOPROTEIN"/>
    <property type="match status" value="1"/>
</dbReference>